<reference evidence="18 19" key="1">
    <citation type="journal article" date="2018" name="Genome Announc.">
        <title>Draft Genome Sequence of "Candidatus Phycosocius bacilliformis," an Alphaproteobacterial Ectosymbiont of the Hydrocarbon-Producing Green Alga Botryococcus braunii.</title>
        <authorList>
            <person name="Tanabe Y."/>
            <person name="Yamaguchi H."/>
            <person name="Watanabe M.M."/>
        </authorList>
    </citation>
    <scope>NUCLEOTIDE SEQUENCE [LARGE SCALE GENOMIC DNA]</scope>
    <source>
        <strain evidence="18 19">BOTRYCO-2</strain>
    </source>
</reference>
<keyword evidence="9" id="KW-0067">ATP-binding</keyword>
<dbReference type="Gene3D" id="3.30.565.10">
    <property type="entry name" value="Histidine kinase-like ATPase, C-terminal domain"/>
    <property type="match status" value="1"/>
</dbReference>
<evidence type="ECO:0000256" key="10">
    <source>
        <dbReference type="ARBA" id="ARBA00022989"/>
    </source>
</evidence>
<dbReference type="GO" id="GO:0000155">
    <property type="term" value="F:phosphorelay sensor kinase activity"/>
    <property type="evidence" value="ECO:0007669"/>
    <property type="project" value="InterPro"/>
</dbReference>
<comment type="caution">
    <text evidence="18">The sequence shown here is derived from an EMBL/GenBank/DDBJ whole genome shotgun (WGS) entry which is preliminary data.</text>
</comment>
<dbReference type="SMART" id="SM00388">
    <property type="entry name" value="HisKA"/>
    <property type="match status" value="1"/>
</dbReference>
<keyword evidence="7" id="KW-0547">Nucleotide-binding</keyword>
<feature type="transmembrane region" description="Helical" evidence="15">
    <location>
        <begin position="84"/>
        <end position="103"/>
    </location>
</feature>
<dbReference type="PANTHER" id="PTHR45339">
    <property type="entry name" value="HYBRID SIGNAL TRANSDUCTION HISTIDINE KINASE J"/>
    <property type="match status" value="1"/>
</dbReference>
<evidence type="ECO:0000256" key="4">
    <source>
        <dbReference type="ARBA" id="ARBA00022553"/>
    </source>
</evidence>
<dbReference type="CDD" id="cd16922">
    <property type="entry name" value="HATPase_EvgS-ArcB-TorS-like"/>
    <property type="match status" value="1"/>
</dbReference>
<dbReference type="Proteomes" id="UP000245086">
    <property type="component" value="Unassembled WGS sequence"/>
</dbReference>
<keyword evidence="10 15" id="KW-1133">Transmembrane helix</keyword>
<organism evidence="18 19">
    <name type="scientific">Candidatus Phycosocius bacilliformis</name>
    <dbReference type="NCBI Taxonomy" id="1445552"/>
    <lineage>
        <taxon>Bacteria</taxon>
        <taxon>Pseudomonadati</taxon>
        <taxon>Pseudomonadota</taxon>
        <taxon>Alphaproteobacteria</taxon>
        <taxon>Caulobacterales</taxon>
        <taxon>Caulobacterales incertae sedis</taxon>
        <taxon>Candidatus Phycosocius</taxon>
    </lineage>
</organism>
<evidence type="ECO:0000256" key="3">
    <source>
        <dbReference type="ARBA" id="ARBA00012438"/>
    </source>
</evidence>
<feature type="domain" description="Response regulatory" evidence="17">
    <location>
        <begin position="466"/>
        <end position="585"/>
    </location>
</feature>
<evidence type="ECO:0000256" key="11">
    <source>
        <dbReference type="ARBA" id="ARBA00023012"/>
    </source>
</evidence>
<dbReference type="FunFam" id="3.30.565.10:FF:000010">
    <property type="entry name" value="Sensor histidine kinase RcsC"/>
    <property type="match status" value="1"/>
</dbReference>
<keyword evidence="6 15" id="KW-0812">Transmembrane</keyword>
<dbReference type="SMART" id="SM00448">
    <property type="entry name" value="REC"/>
    <property type="match status" value="1"/>
</dbReference>
<evidence type="ECO:0000259" key="16">
    <source>
        <dbReference type="PROSITE" id="PS50109"/>
    </source>
</evidence>
<feature type="domain" description="Histidine kinase" evidence="16">
    <location>
        <begin position="222"/>
        <end position="440"/>
    </location>
</feature>
<name>A0A2P2E8E5_9PROT</name>
<evidence type="ECO:0000256" key="13">
    <source>
        <dbReference type="PROSITE-ProRule" id="PRU00169"/>
    </source>
</evidence>
<dbReference type="Pfam" id="PF00072">
    <property type="entry name" value="Response_reg"/>
    <property type="match status" value="1"/>
</dbReference>
<dbReference type="Gene3D" id="1.10.287.130">
    <property type="match status" value="1"/>
</dbReference>
<dbReference type="InterPro" id="IPR005467">
    <property type="entry name" value="His_kinase_dom"/>
</dbReference>
<dbReference type="SUPFAM" id="SSF52172">
    <property type="entry name" value="CheY-like"/>
    <property type="match status" value="1"/>
</dbReference>
<evidence type="ECO:0000256" key="1">
    <source>
        <dbReference type="ARBA" id="ARBA00000085"/>
    </source>
</evidence>
<dbReference type="InterPro" id="IPR003661">
    <property type="entry name" value="HisK_dim/P_dom"/>
</dbReference>
<protein>
    <recommendedName>
        <fullName evidence="3">histidine kinase</fullName>
        <ecNumber evidence="3">2.7.13.3</ecNumber>
    </recommendedName>
</protein>
<comment type="subcellular location">
    <subcellularLocation>
        <location evidence="2">Membrane</location>
    </subcellularLocation>
</comment>
<dbReference type="OrthoDB" id="9801651at2"/>
<evidence type="ECO:0000256" key="2">
    <source>
        <dbReference type="ARBA" id="ARBA00004370"/>
    </source>
</evidence>
<evidence type="ECO:0000256" key="12">
    <source>
        <dbReference type="ARBA" id="ARBA00023136"/>
    </source>
</evidence>
<feature type="transmembrane region" description="Helical" evidence="15">
    <location>
        <begin position="157"/>
        <end position="175"/>
    </location>
</feature>
<dbReference type="InterPro" id="IPR001789">
    <property type="entry name" value="Sig_transdc_resp-reg_receiver"/>
</dbReference>
<dbReference type="RefSeq" id="WP_108984180.1">
    <property type="nucleotide sequence ID" value="NZ_BFBR01000002.1"/>
</dbReference>
<evidence type="ECO:0000256" key="8">
    <source>
        <dbReference type="ARBA" id="ARBA00022777"/>
    </source>
</evidence>
<dbReference type="GO" id="GO:0005524">
    <property type="term" value="F:ATP binding"/>
    <property type="evidence" value="ECO:0007669"/>
    <property type="project" value="UniProtKB-KW"/>
</dbReference>
<evidence type="ECO:0000259" key="17">
    <source>
        <dbReference type="PROSITE" id="PS50110"/>
    </source>
</evidence>
<gene>
    <name evidence="18" type="primary">rpfC_1</name>
    <name evidence="18" type="ORF">PbB2_00992</name>
</gene>
<evidence type="ECO:0000256" key="9">
    <source>
        <dbReference type="ARBA" id="ARBA00022840"/>
    </source>
</evidence>
<evidence type="ECO:0000313" key="19">
    <source>
        <dbReference type="Proteomes" id="UP000245086"/>
    </source>
</evidence>
<dbReference type="InterPro" id="IPR004358">
    <property type="entry name" value="Sig_transdc_His_kin-like_C"/>
</dbReference>
<evidence type="ECO:0000256" key="7">
    <source>
        <dbReference type="ARBA" id="ARBA00022741"/>
    </source>
</evidence>
<dbReference type="PANTHER" id="PTHR45339:SF1">
    <property type="entry name" value="HYBRID SIGNAL TRANSDUCTION HISTIDINE KINASE J"/>
    <property type="match status" value="1"/>
</dbReference>
<keyword evidence="19" id="KW-1185">Reference proteome</keyword>
<dbReference type="FunFam" id="1.10.287.130:FF:000004">
    <property type="entry name" value="Ethylene receptor 1"/>
    <property type="match status" value="1"/>
</dbReference>
<dbReference type="CDD" id="cd00082">
    <property type="entry name" value="HisKA"/>
    <property type="match status" value="1"/>
</dbReference>
<keyword evidence="8" id="KW-0418">Kinase</keyword>
<sequence length="606" mass="65429">MSDARATSEELQQNELVAIYAPMARVYALILGIYYLLLSGSHLLILQGATAIIMASMAVSSGLFILGLRFLVLPKVARLETIGLTVFLINVTAITNVVTHASFGGDEVQFVYLLMLAFGSAILGPTLGVVTASLGVVALGAAFLTVAGSESLIVDKIFTGLTAVFGGFAAATFLHQTVRSQVGFRVKSLDLLEVVECERMRAQNMADEAEFANRAKTDFLANMSHELRTPLNGVVGIANTLAATRLDPAQKEMVDLIDSSGRTLARLLSDILDFSKIEAGKVEIERAPFDLKGELDAAALLLQTQAADKKLQFDVTYGEHAHGWFYGDATRIKQIVANLVSNAVKFTDHGEVHVFVDWSIASEILEIRVCDTGIGFDKETGRRLFQRFIQADTSITRRFGGTGLGLAICRGLIEAMGGGMSWESEPGEGSTFTVRIPLEREAAPLPAPSIDTLREPAIGDQTTPLRILAAEDHPTNQKVLRLILEPLGVDLTVCDDGQAALKAYQAGRFDIVLMDMQMPIMDGLTATREIRNHERKVGMSPTPIVMVTANAMRQHRDQAVEAGATSHLAKPFTPMSLMDAIDQALSEQAEQEPPESTTSESDAHSA</sequence>
<evidence type="ECO:0000256" key="14">
    <source>
        <dbReference type="SAM" id="MobiDB-lite"/>
    </source>
</evidence>
<evidence type="ECO:0000256" key="5">
    <source>
        <dbReference type="ARBA" id="ARBA00022679"/>
    </source>
</evidence>
<feature type="region of interest" description="Disordered" evidence="14">
    <location>
        <begin position="582"/>
        <end position="606"/>
    </location>
</feature>
<accession>A0A2P2E8E5</accession>
<evidence type="ECO:0000256" key="6">
    <source>
        <dbReference type="ARBA" id="ARBA00022692"/>
    </source>
</evidence>
<dbReference type="Pfam" id="PF00512">
    <property type="entry name" value="HisKA"/>
    <property type="match status" value="1"/>
</dbReference>
<dbReference type="PROSITE" id="PS50109">
    <property type="entry name" value="HIS_KIN"/>
    <property type="match status" value="1"/>
</dbReference>
<dbReference type="AlphaFoldDB" id="A0A2P2E8E5"/>
<dbReference type="EC" id="2.7.13.3" evidence="3"/>
<feature type="transmembrane region" description="Helical" evidence="15">
    <location>
        <begin position="115"/>
        <end position="145"/>
    </location>
</feature>
<dbReference type="EMBL" id="BFBR01000002">
    <property type="protein sequence ID" value="GBF57327.1"/>
    <property type="molecule type" value="Genomic_DNA"/>
</dbReference>
<dbReference type="SMART" id="SM00387">
    <property type="entry name" value="HATPase_c"/>
    <property type="match status" value="1"/>
</dbReference>
<dbReference type="GO" id="GO:0016020">
    <property type="term" value="C:membrane"/>
    <property type="evidence" value="ECO:0007669"/>
    <property type="project" value="UniProtKB-SubCell"/>
</dbReference>
<dbReference type="PROSITE" id="PS50110">
    <property type="entry name" value="RESPONSE_REGULATORY"/>
    <property type="match status" value="1"/>
</dbReference>
<dbReference type="Gene3D" id="3.40.50.2300">
    <property type="match status" value="1"/>
</dbReference>
<evidence type="ECO:0000256" key="15">
    <source>
        <dbReference type="SAM" id="Phobius"/>
    </source>
</evidence>
<feature type="transmembrane region" description="Helical" evidence="15">
    <location>
        <begin position="26"/>
        <end position="45"/>
    </location>
</feature>
<dbReference type="InterPro" id="IPR011006">
    <property type="entry name" value="CheY-like_superfamily"/>
</dbReference>
<keyword evidence="12 15" id="KW-0472">Membrane</keyword>
<dbReference type="SUPFAM" id="SSF55874">
    <property type="entry name" value="ATPase domain of HSP90 chaperone/DNA topoisomerase II/histidine kinase"/>
    <property type="match status" value="1"/>
</dbReference>
<dbReference type="InterPro" id="IPR003594">
    <property type="entry name" value="HATPase_dom"/>
</dbReference>
<keyword evidence="11" id="KW-0902">Two-component regulatory system</keyword>
<dbReference type="SUPFAM" id="SSF47384">
    <property type="entry name" value="Homodimeric domain of signal transducing histidine kinase"/>
    <property type="match status" value="1"/>
</dbReference>
<dbReference type="CDD" id="cd17546">
    <property type="entry name" value="REC_hyHK_CKI1_RcsC-like"/>
    <property type="match status" value="1"/>
</dbReference>
<dbReference type="InterPro" id="IPR036890">
    <property type="entry name" value="HATPase_C_sf"/>
</dbReference>
<dbReference type="InterPro" id="IPR036097">
    <property type="entry name" value="HisK_dim/P_sf"/>
</dbReference>
<keyword evidence="4 13" id="KW-0597">Phosphoprotein</keyword>
<comment type="catalytic activity">
    <reaction evidence="1">
        <text>ATP + protein L-histidine = ADP + protein N-phospho-L-histidine.</text>
        <dbReference type="EC" id="2.7.13.3"/>
    </reaction>
</comment>
<dbReference type="PRINTS" id="PR00344">
    <property type="entry name" value="BCTRLSENSOR"/>
</dbReference>
<feature type="transmembrane region" description="Helical" evidence="15">
    <location>
        <begin position="51"/>
        <end position="72"/>
    </location>
</feature>
<feature type="modified residue" description="4-aspartylphosphate" evidence="13">
    <location>
        <position position="515"/>
    </location>
</feature>
<proteinExistence type="predicted"/>
<keyword evidence="5 18" id="KW-0808">Transferase</keyword>
<evidence type="ECO:0000313" key="18">
    <source>
        <dbReference type="EMBL" id="GBF57327.1"/>
    </source>
</evidence>
<dbReference type="Pfam" id="PF02518">
    <property type="entry name" value="HATPase_c"/>
    <property type="match status" value="1"/>
</dbReference>